<dbReference type="AlphaFoldDB" id="A0A8S3ZQW7"/>
<reference evidence="2" key="1">
    <citation type="submission" date="2021-04" db="EMBL/GenBank/DDBJ databases">
        <authorList>
            <consortium name="Molecular Ecology Group"/>
        </authorList>
    </citation>
    <scope>NUCLEOTIDE SEQUENCE</scope>
</reference>
<accession>A0A8S3ZQW7</accession>
<feature type="domain" description="VWFA" evidence="1">
    <location>
        <begin position="12"/>
        <end position="107"/>
    </location>
</feature>
<feature type="non-terminal residue" evidence="2">
    <location>
        <position position="1"/>
    </location>
</feature>
<evidence type="ECO:0000313" key="3">
    <source>
        <dbReference type="Proteomes" id="UP000678393"/>
    </source>
</evidence>
<sequence>ALHNAPFLQLSSSTERALMLARQESFGPSGGTRPGIQQMVVMVTEGRTADESKATEEANLLKSLGAEIVVVGVARVNRSALTDIASDPTDVFISDTYEELQELPKEIALKTAEKAPQFKTTADILFILDSSGSISPEDYQKQLDFVVHVTANFNIGPNDVLFSVMVFACSPVMLFNFSVTSHDEVKR</sequence>
<name>A0A8S3ZQW7_9EUPU</name>
<gene>
    <name evidence="2" type="ORF">CUNI_LOCUS17445</name>
</gene>
<evidence type="ECO:0000313" key="2">
    <source>
        <dbReference type="EMBL" id="CAG5131887.1"/>
    </source>
</evidence>
<dbReference type="SUPFAM" id="SSF53300">
    <property type="entry name" value="vWA-like"/>
    <property type="match status" value="2"/>
</dbReference>
<dbReference type="Proteomes" id="UP000678393">
    <property type="component" value="Unassembled WGS sequence"/>
</dbReference>
<dbReference type="EMBL" id="CAJHNH020004905">
    <property type="protein sequence ID" value="CAG5131887.1"/>
    <property type="molecule type" value="Genomic_DNA"/>
</dbReference>
<feature type="domain" description="VWFA" evidence="1">
    <location>
        <begin position="123"/>
        <end position="187"/>
    </location>
</feature>
<dbReference type="PANTHER" id="PTHR24020">
    <property type="entry name" value="COLLAGEN ALPHA"/>
    <property type="match status" value="1"/>
</dbReference>
<dbReference type="PANTHER" id="PTHR24020:SF84">
    <property type="entry name" value="VWFA DOMAIN-CONTAINING PROTEIN"/>
    <property type="match status" value="1"/>
</dbReference>
<feature type="non-terminal residue" evidence="2">
    <location>
        <position position="187"/>
    </location>
</feature>
<dbReference type="Gene3D" id="3.40.50.410">
    <property type="entry name" value="von Willebrand factor, type A domain"/>
    <property type="match status" value="2"/>
</dbReference>
<evidence type="ECO:0000259" key="1">
    <source>
        <dbReference type="PROSITE" id="PS50234"/>
    </source>
</evidence>
<dbReference type="InterPro" id="IPR050525">
    <property type="entry name" value="ECM_Assembly_Org"/>
</dbReference>
<dbReference type="OrthoDB" id="6126019at2759"/>
<dbReference type="InterPro" id="IPR002035">
    <property type="entry name" value="VWF_A"/>
</dbReference>
<dbReference type="PROSITE" id="PS50234">
    <property type="entry name" value="VWFA"/>
    <property type="match status" value="2"/>
</dbReference>
<organism evidence="2 3">
    <name type="scientific">Candidula unifasciata</name>
    <dbReference type="NCBI Taxonomy" id="100452"/>
    <lineage>
        <taxon>Eukaryota</taxon>
        <taxon>Metazoa</taxon>
        <taxon>Spiralia</taxon>
        <taxon>Lophotrochozoa</taxon>
        <taxon>Mollusca</taxon>
        <taxon>Gastropoda</taxon>
        <taxon>Heterobranchia</taxon>
        <taxon>Euthyneura</taxon>
        <taxon>Panpulmonata</taxon>
        <taxon>Eupulmonata</taxon>
        <taxon>Stylommatophora</taxon>
        <taxon>Helicina</taxon>
        <taxon>Helicoidea</taxon>
        <taxon>Geomitridae</taxon>
        <taxon>Candidula</taxon>
    </lineage>
</organism>
<dbReference type="Pfam" id="PF00092">
    <property type="entry name" value="VWA"/>
    <property type="match status" value="2"/>
</dbReference>
<comment type="caution">
    <text evidence="2">The sequence shown here is derived from an EMBL/GenBank/DDBJ whole genome shotgun (WGS) entry which is preliminary data.</text>
</comment>
<proteinExistence type="predicted"/>
<keyword evidence="3" id="KW-1185">Reference proteome</keyword>
<dbReference type="InterPro" id="IPR036465">
    <property type="entry name" value="vWFA_dom_sf"/>
</dbReference>
<protein>
    <recommendedName>
        <fullName evidence="1">VWFA domain-containing protein</fullName>
    </recommendedName>
</protein>